<dbReference type="RefSeq" id="WP_264730836.1">
    <property type="nucleotide sequence ID" value="NZ_JAPDNR010000001.1"/>
</dbReference>
<proteinExistence type="inferred from homology"/>
<sequence>MYSFLYILLVVVQVVVAFYLLQPAILLALYAVLRGRRSHAHTPPVAGTSPRAFNFAAVITAHKDLTLVPPLIDSLLKQHYSRFRIYVVADACTEVNLPVNDPRIVVLQPEQPLNAKIRSIDYAINHFKEDHDVLIIFDADNLVHPDYLQVLNTYFNKGYRAVQTNMLAKNTDSLFARLDAAGNLFNNFTDRKMRMELGLSANIWGLGIAIETDLYKEIVYQHFLGGFDKKIQADIVKKIPLLAYAQEAIVYDEKVENGEALEKQRTRWINAYFKYFATGWDVLVTGIRRGRFNLVYFGINLLRPPLFLILGAAMGWMLLNLWLNPLLALYWLAAICLFAWSYFIIVAVMSKDKRIYGSLYYLPLFLLRQVKAILKIKAAGKTFLKTENNRVIYIEEVLNR</sequence>
<evidence type="ECO:0000256" key="3">
    <source>
        <dbReference type="ARBA" id="ARBA00022679"/>
    </source>
</evidence>
<evidence type="ECO:0000313" key="6">
    <source>
        <dbReference type="Proteomes" id="UP001207742"/>
    </source>
</evidence>
<evidence type="ECO:0000256" key="4">
    <source>
        <dbReference type="SAM" id="Phobius"/>
    </source>
</evidence>
<keyword evidence="4" id="KW-1133">Transmembrane helix</keyword>
<feature type="transmembrane region" description="Helical" evidence="4">
    <location>
        <begin position="6"/>
        <end position="33"/>
    </location>
</feature>
<dbReference type="PANTHER" id="PTHR43630">
    <property type="entry name" value="POLY-BETA-1,6-N-ACETYL-D-GLUCOSAMINE SYNTHASE"/>
    <property type="match status" value="1"/>
</dbReference>
<organism evidence="5 6">
    <name type="scientific">Chitinophaga nivalis</name>
    <dbReference type="NCBI Taxonomy" id="2991709"/>
    <lineage>
        <taxon>Bacteria</taxon>
        <taxon>Pseudomonadati</taxon>
        <taxon>Bacteroidota</taxon>
        <taxon>Chitinophagia</taxon>
        <taxon>Chitinophagales</taxon>
        <taxon>Chitinophagaceae</taxon>
        <taxon>Chitinophaga</taxon>
    </lineage>
</organism>
<keyword evidence="6" id="KW-1185">Reference proteome</keyword>
<dbReference type="Gene3D" id="3.90.550.10">
    <property type="entry name" value="Spore Coat Polysaccharide Biosynthesis Protein SpsA, Chain A"/>
    <property type="match status" value="1"/>
</dbReference>
<dbReference type="Pfam" id="PF13641">
    <property type="entry name" value="Glyco_tranf_2_3"/>
    <property type="match status" value="1"/>
</dbReference>
<dbReference type="SUPFAM" id="SSF53448">
    <property type="entry name" value="Nucleotide-diphospho-sugar transferases"/>
    <property type="match status" value="1"/>
</dbReference>
<keyword evidence="4" id="KW-0812">Transmembrane</keyword>
<evidence type="ECO:0000256" key="1">
    <source>
        <dbReference type="ARBA" id="ARBA00006739"/>
    </source>
</evidence>
<feature type="transmembrane region" description="Helical" evidence="4">
    <location>
        <begin position="329"/>
        <end position="349"/>
    </location>
</feature>
<dbReference type="InterPro" id="IPR029044">
    <property type="entry name" value="Nucleotide-diphossugar_trans"/>
</dbReference>
<dbReference type="PANTHER" id="PTHR43630:SF1">
    <property type="entry name" value="POLY-BETA-1,6-N-ACETYL-D-GLUCOSAMINE SYNTHASE"/>
    <property type="match status" value="1"/>
</dbReference>
<dbReference type="Proteomes" id="UP001207742">
    <property type="component" value="Unassembled WGS sequence"/>
</dbReference>
<keyword evidence="4" id="KW-0472">Membrane</keyword>
<evidence type="ECO:0000313" key="5">
    <source>
        <dbReference type="EMBL" id="MCW3484887.1"/>
    </source>
</evidence>
<name>A0ABT3ILP6_9BACT</name>
<evidence type="ECO:0000256" key="2">
    <source>
        <dbReference type="ARBA" id="ARBA00022676"/>
    </source>
</evidence>
<comment type="caution">
    <text evidence="5">The sequence shown here is derived from an EMBL/GenBank/DDBJ whole genome shotgun (WGS) entry which is preliminary data.</text>
</comment>
<comment type="similarity">
    <text evidence="1">Belongs to the glycosyltransferase 2 family.</text>
</comment>
<gene>
    <name evidence="5" type="ORF">OL497_13340</name>
</gene>
<protein>
    <submittedName>
        <fullName evidence="5">Glycosyltransferase family 2 protein</fullName>
    </submittedName>
</protein>
<dbReference type="EMBL" id="JAPDNS010000001">
    <property type="protein sequence ID" value="MCW3484887.1"/>
    <property type="molecule type" value="Genomic_DNA"/>
</dbReference>
<accession>A0ABT3ILP6</accession>
<keyword evidence="2" id="KW-0328">Glycosyltransferase</keyword>
<keyword evidence="3" id="KW-0808">Transferase</keyword>
<reference evidence="5 6" key="1">
    <citation type="submission" date="2022-10" db="EMBL/GenBank/DDBJ databases">
        <title>Chitinophaga nivalis PC15 sp. nov., isolated from Pyeongchang county, South Korea.</title>
        <authorList>
            <person name="Trinh H.N."/>
        </authorList>
    </citation>
    <scope>NUCLEOTIDE SEQUENCE [LARGE SCALE GENOMIC DNA]</scope>
    <source>
        <strain evidence="5 6">PC14</strain>
    </source>
</reference>